<feature type="compositionally biased region" description="Acidic residues" evidence="5">
    <location>
        <begin position="894"/>
        <end position="905"/>
    </location>
</feature>
<reference evidence="7 8" key="1">
    <citation type="journal article" date="2015" name="Sci. Rep.">
        <title>Genome of the facultative scuticociliatosis pathogen Pseudocohnilembus persalinus provides insight into its virulence through horizontal gene transfer.</title>
        <authorList>
            <person name="Xiong J."/>
            <person name="Wang G."/>
            <person name="Cheng J."/>
            <person name="Tian M."/>
            <person name="Pan X."/>
            <person name="Warren A."/>
            <person name="Jiang C."/>
            <person name="Yuan D."/>
            <person name="Miao W."/>
        </authorList>
    </citation>
    <scope>NUCLEOTIDE SEQUENCE [LARGE SCALE GENOMIC DNA]</scope>
    <source>
        <strain evidence="7">36N120E</strain>
    </source>
</reference>
<name>A0A0V0R8X9_PSEPJ</name>
<feature type="region of interest" description="Disordered" evidence="5">
    <location>
        <begin position="776"/>
        <end position="805"/>
    </location>
</feature>
<feature type="compositionally biased region" description="Basic residues" evidence="5">
    <location>
        <begin position="1092"/>
        <end position="1103"/>
    </location>
</feature>
<evidence type="ECO:0000256" key="3">
    <source>
        <dbReference type="PROSITE-ProRule" id="PRU00221"/>
    </source>
</evidence>
<proteinExistence type="predicted"/>
<gene>
    <name evidence="7" type="ORF">PPERSA_12067</name>
</gene>
<dbReference type="PANTHER" id="PTHR16266:SF17">
    <property type="entry name" value="BRWD3"/>
    <property type="match status" value="1"/>
</dbReference>
<feature type="compositionally biased region" description="Low complexity" evidence="5">
    <location>
        <begin position="776"/>
        <end position="802"/>
    </location>
</feature>
<evidence type="ECO:0000256" key="4">
    <source>
        <dbReference type="SAM" id="Coils"/>
    </source>
</evidence>
<protein>
    <submittedName>
        <fullName evidence="7">WD40-repeat-containing domain</fullName>
    </submittedName>
</protein>
<accession>A0A0V0R8X9</accession>
<evidence type="ECO:0000256" key="2">
    <source>
        <dbReference type="PROSITE-ProRule" id="PRU00035"/>
    </source>
</evidence>
<feature type="compositionally biased region" description="Low complexity" evidence="5">
    <location>
        <begin position="925"/>
        <end position="959"/>
    </location>
</feature>
<feature type="compositionally biased region" description="Polar residues" evidence="5">
    <location>
        <begin position="1034"/>
        <end position="1051"/>
    </location>
</feature>
<evidence type="ECO:0000259" key="6">
    <source>
        <dbReference type="PROSITE" id="PS50014"/>
    </source>
</evidence>
<dbReference type="PROSITE" id="PS50294">
    <property type="entry name" value="WD_REPEATS_REGION"/>
    <property type="match status" value="2"/>
</dbReference>
<dbReference type="SMART" id="SM00297">
    <property type="entry name" value="BROMO"/>
    <property type="match status" value="1"/>
</dbReference>
<dbReference type="SUPFAM" id="SSF47370">
    <property type="entry name" value="Bromodomain"/>
    <property type="match status" value="1"/>
</dbReference>
<feature type="compositionally biased region" description="Acidic residues" evidence="5">
    <location>
        <begin position="1163"/>
        <end position="1173"/>
    </location>
</feature>
<feature type="region of interest" description="Disordered" evidence="5">
    <location>
        <begin position="884"/>
        <end position="1217"/>
    </location>
</feature>
<dbReference type="Gene3D" id="2.130.10.10">
    <property type="entry name" value="YVTN repeat-like/Quinoprotein amine dehydrogenase"/>
    <property type="match status" value="2"/>
</dbReference>
<sequence length="2089" mass="247714">MNDKNQTPMYLVFLSFMQKEGLPQELISGFIEHIQKNKKMQPVITSDGEKKEMNLIQSQIQNQRIGVDVDNLLQNFQQMINLQANQNFMLNTSNRAQNLRPERAKNLEKKIRDKFLDYIRNHLDEENPPNFRRQMLKSLPKHKLIQNKKNTFQLSNFVHFQKLKNIMGHAYSQSSGIINSENEEPFIPVQALTYDKSGQFLFSADSEGLIKVFSSQTGLLLNNFKGHTKAIYVIEISPCNRYLLSCSSDTTARIWDFYDGRPLAVLKGETDDPFGSGNWFKIEDQLFLVISSDKGYVYIYREEDFINNMGVLNDEQFCLKLKMPWKSKVINGKIVNQDKNEVYNIQCHPQGYLTICLESGEIYVYEKLQNFHKNSSETRRQIKKYENIILDEHQDCCKVISWNPSGNILISASKDGTCKFWKWNPKSLNDNKNLKSDFQIELNEEQILFKNENRHKKNYYTSECSSIAWSLKGNYVIITFYKQPKKNNDYNDIYSFMCIYSMKENKILHWLSSQNTPLKFTDVIWIIEPHPLREEVVLSADESGQIAIWDIKMGVLLNTFQEKGYAMKWPQLDLPILDARFNPSGQQFAVCTSFGTLSIYGLGNSDFYKICPTEQFFASDTEPFAVQENLRITTIEVEDTDLYEMDRGRICDQEREPYTFEFRNLIPKLQQDGYFDTEIRVQKNIRNQKSLPKHLIKEEEEFYNTIKKEIVKNKEKDQVYEKEMLFYQIQRKGYILNQVNSLKKRCIKSLEEYKIQARIKMDEYSEKDKEYLKSYQNEVQQQEEQNQNNNNNNNNNQSGNQRRQGRNRNRLVRLGSQGQINPLNSEPNINIQEQEDQDLNLLEEEQEQLENNFQNYNYMMQQESQEDSDQYQANQYQGNQNNIKRNQQQQQQQVEDDDDDDDILLDNDTSSEVINIKPRSRVAAQNQQENNQNLTRNSRNQGHQQRNQNQNQNTRQQRQSNRRRVIDSEEEEEQEEEKEFEISDKDISEEFEQDEAEFGEELEQLEDELEDIDDFSDEEFGGRNRRNKQKKSTRNQNQVSSSSRLTRSNQRGTKRQNNRNSGQKGSGGKYSKMVNQYDSEISEESDEEYNSSRKKKNKRKSIKKNQIYSNDESDDQSEQDLDVEEEEIYEEDFKQSGRKTRNSNQKKQNQQQNLKRKKNMAIDSDEEENDYENELQQQSEEDQIKQSQKLKKKVKKDEEDDEDFEKIKPQLKSQKSFQQQQQQLKIQNCKRCELASKSHPRLVFNEHQNDEIIQCQVCENNYHVYKCAKLRGIFKDSQTYYCFNCKANKDMNKKEVSKSLRNKCFRSYLNSSLHDEYRILPQLGEEVYFILQGYEQFLLENFEILNYKILKKKYQELLEKDENYDIIMPSQNYQNLYSPTLCKVEEITYEFPSVQKKNSEKYQQPPIFMLLKLSITDNQQQKQMENKYFYVYYTQPKMDMKANFLINKQQFLDSIQNFEAIQLNETIYCGHKQFAYQIKNFGNFDAAFPESDYMRIIIEPIQDNQQGKKNQNQQNRQKTRNELNDIPNLSHISPWDMKDSYINYFIGNAFNSEEVKSILDLLNSFKKHRNEVYTTFEEKVDTKLYSDYEQVIQVPMEVSTFFNRIYNYYYRTREQALHDIDLIRSNAQEYNDEQSEIYDMAGEFAKILKEIVNEFHNYDKIFPKLFASEEEYEEYMGINKTSQKKSLNKSKKEDEIPSLSKTQSKKEEKEGKKSKKKQQQQKKQQQIQKAQSQLSENSQQQQQIKKQVSQQKQQQQEDEELDKENEQSGRQTRRTRQLQKPNYKEQDENNIPYRESKKKNSRIQKLSNASSHNLVNSAQLYDDKQMIKQQIQIKKSVSQKSSNQPQQMLKNQQQNLDSYKELTVEELQKKLMYLQGSEQENEMPVNSIQQNFENQEFHSYQNNYQMDQSQQQSDQPYILHLGNNNNNNNQDINLNNFQATNYEYGPSNIHANYDNSNTYISNNNNSNNNHNNLINNNAPQVFHNSQQNFQQNGVNYTNDNNNAHYNDYHENNNNQYQNQIYYEQVNSQNQNQNQNYQDDIQDENNINVQMGINYSDYRGIQQASSTSVMYGPGGAVTEEINQGFSTMRR</sequence>
<keyword evidence="8" id="KW-1185">Reference proteome</keyword>
<feature type="compositionally biased region" description="Basic residues" evidence="5">
    <location>
        <begin position="1023"/>
        <end position="1033"/>
    </location>
</feature>
<dbReference type="Pfam" id="PF00400">
    <property type="entry name" value="WD40"/>
    <property type="match status" value="2"/>
</dbReference>
<evidence type="ECO:0000313" key="7">
    <source>
        <dbReference type="EMBL" id="KRX10943.1"/>
    </source>
</evidence>
<dbReference type="PROSITE" id="PS50082">
    <property type="entry name" value="WD_REPEATS_2"/>
    <property type="match status" value="2"/>
</dbReference>
<feature type="compositionally biased region" description="Acidic residues" evidence="5">
    <location>
        <begin position="968"/>
        <end position="979"/>
    </location>
</feature>
<evidence type="ECO:0000256" key="1">
    <source>
        <dbReference type="ARBA" id="ARBA00023117"/>
    </source>
</evidence>
<feature type="compositionally biased region" description="Low complexity" evidence="5">
    <location>
        <begin position="1142"/>
        <end position="1153"/>
    </location>
</feature>
<dbReference type="InterPro" id="IPR001680">
    <property type="entry name" value="WD40_rpt"/>
</dbReference>
<dbReference type="OMA" id="CKRCELA"/>
<feature type="compositionally biased region" description="Low complexity" evidence="5">
    <location>
        <begin position="884"/>
        <end position="893"/>
    </location>
</feature>
<dbReference type="GO" id="GO:0005634">
    <property type="term" value="C:nucleus"/>
    <property type="evidence" value="ECO:0007669"/>
    <property type="project" value="TreeGrafter"/>
</dbReference>
<dbReference type="PROSITE" id="PS50014">
    <property type="entry name" value="BROMODOMAIN_2"/>
    <property type="match status" value="1"/>
</dbReference>
<keyword evidence="4" id="KW-0175">Coiled coil</keyword>
<keyword evidence="1 2" id="KW-0103">Bromodomain</keyword>
<dbReference type="InParanoid" id="A0A0V0R8X9"/>
<dbReference type="SMART" id="SM00320">
    <property type="entry name" value="WD40"/>
    <property type="match status" value="7"/>
</dbReference>
<dbReference type="InterPro" id="IPR036322">
    <property type="entry name" value="WD40_repeat_dom_sf"/>
</dbReference>
<feature type="compositionally biased region" description="Acidic residues" evidence="5">
    <location>
        <begin position="1111"/>
        <end position="1130"/>
    </location>
</feature>
<feature type="region of interest" description="Disordered" evidence="5">
    <location>
        <begin position="1832"/>
        <end position="1853"/>
    </location>
</feature>
<feature type="region of interest" description="Disordered" evidence="5">
    <location>
        <begin position="1680"/>
        <end position="1810"/>
    </location>
</feature>
<dbReference type="GO" id="GO:0006357">
    <property type="term" value="P:regulation of transcription by RNA polymerase II"/>
    <property type="evidence" value="ECO:0007669"/>
    <property type="project" value="TreeGrafter"/>
</dbReference>
<feature type="domain" description="Bromo" evidence="6">
    <location>
        <begin position="1568"/>
        <end position="1638"/>
    </location>
</feature>
<dbReference type="Gene3D" id="1.20.920.10">
    <property type="entry name" value="Bromodomain-like"/>
    <property type="match status" value="1"/>
</dbReference>
<dbReference type="OrthoDB" id="10265743at2759"/>
<feature type="repeat" description="WD" evidence="3">
    <location>
        <begin position="224"/>
        <end position="265"/>
    </location>
</feature>
<dbReference type="EMBL" id="LDAU01000013">
    <property type="protein sequence ID" value="KRX10943.1"/>
    <property type="molecule type" value="Genomic_DNA"/>
</dbReference>
<dbReference type="SUPFAM" id="SSF50978">
    <property type="entry name" value="WD40 repeat-like"/>
    <property type="match status" value="1"/>
</dbReference>
<feature type="compositionally biased region" description="Acidic residues" evidence="5">
    <location>
        <begin position="1080"/>
        <end position="1089"/>
    </location>
</feature>
<feature type="compositionally biased region" description="Low complexity" evidence="5">
    <location>
        <begin position="1721"/>
        <end position="1754"/>
    </location>
</feature>
<dbReference type="InterPro" id="IPR015943">
    <property type="entry name" value="WD40/YVTN_repeat-like_dom_sf"/>
</dbReference>
<keyword evidence="3" id="KW-0853">WD repeat</keyword>
<dbReference type="InterPro" id="IPR036427">
    <property type="entry name" value="Bromodomain-like_sf"/>
</dbReference>
<dbReference type="GO" id="GO:0007010">
    <property type="term" value="P:cytoskeleton organization"/>
    <property type="evidence" value="ECO:0007669"/>
    <property type="project" value="TreeGrafter"/>
</dbReference>
<dbReference type="CDD" id="cd04369">
    <property type="entry name" value="Bromodomain"/>
    <property type="match status" value="1"/>
</dbReference>
<dbReference type="Pfam" id="PF00439">
    <property type="entry name" value="Bromodomain"/>
    <property type="match status" value="1"/>
</dbReference>
<comment type="caution">
    <text evidence="7">The sequence shown here is derived from an EMBL/GenBank/DDBJ whole genome shotgun (WGS) entry which is preliminary data.</text>
</comment>
<evidence type="ECO:0000256" key="5">
    <source>
        <dbReference type="SAM" id="MobiDB-lite"/>
    </source>
</evidence>
<feature type="repeat" description="WD" evidence="3">
    <location>
        <begin position="390"/>
        <end position="422"/>
    </location>
</feature>
<dbReference type="InterPro" id="IPR001487">
    <property type="entry name" value="Bromodomain"/>
</dbReference>
<dbReference type="GO" id="GO:0008360">
    <property type="term" value="P:regulation of cell shape"/>
    <property type="evidence" value="ECO:0007669"/>
    <property type="project" value="TreeGrafter"/>
</dbReference>
<dbReference type="Proteomes" id="UP000054937">
    <property type="component" value="Unassembled WGS sequence"/>
</dbReference>
<dbReference type="PRINTS" id="PR00503">
    <property type="entry name" value="BROMODOMAIN"/>
</dbReference>
<feature type="compositionally biased region" description="Acidic residues" evidence="5">
    <location>
        <begin position="989"/>
        <end position="1019"/>
    </location>
</feature>
<evidence type="ECO:0000313" key="8">
    <source>
        <dbReference type="Proteomes" id="UP000054937"/>
    </source>
</evidence>
<organism evidence="7 8">
    <name type="scientific">Pseudocohnilembus persalinus</name>
    <name type="common">Ciliate</name>
    <dbReference type="NCBI Taxonomy" id="266149"/>
    <lineage>
        <taxon>Eukaryota</taxon>
        <taxon>Sar</taxon>
        <taxon>Alveolata</taxon>
        <taxon>Ciliophora</taxon>
        <taxon>Intramacronucleata</taxon>
        <taxon>Oligohymenophorea</taxon>
        <taxon>Scuticociliatia</taxon>
        <taxon>Philasterida</taxon>
        <taxon>Pseudocohnilembidae</taxon>
        <taxon>Pseudocohnilembus</taxon>
    </lineage>
</organism>
<dbReference type="CDD" id="cd15489">
    <property type="entry name" value="PHD_SF"/>
    <property type="match status" value="1"/>
</dbReference>
<dbReference type="InterPro" id="IPR052060">
    <property type="entry name" value="Bromo_WD_repeat"/>
</dbReference>
<dbReference type="PANTHER" id="PTHR16266">
    <property type="entry name" value="WD REPEAT DOMAIN 9"/>
    <property type="match status" value="1"/>
</dbReference>
<feature type="coiled-coil region" evidence="4">
    <location>
        <begin position="832"/>
        <end position="866"/>
    </location>
</feature>